<reference evidence="2 3" key="1">
    <citation type="journal article" date="2014" name="PLoS ONE">
        <title>Improving the Safety of Staphylococcus aureus Polyvalent Phages by Their Production on a Staphylococcus xylosus Strain.</title>
        <authorList>
            <person name="El Haddad L."/>
            <person name="Ben Abdallah N."/>
            <person name="Plante P.L."/>
            <person name="Dumaresq J."/>
            <person name="Katsarava R."/>
            <person name="Labrie S."/>
            <person name="Corbeil J."/>
            <person name="St-Gelais D."/>
            <person name="Moineau S."/>
        </authorList>
    </citation>
    <scope>NUCLEOTIDE SEQUENCE [LARGE SCALE GENOMIC DNA]</scope>
</reference>
<accession>A0A075BE99</accession>
<dbReference type="RefSeq" id="YP_009098240.1">
    <property type="nucleotide sequence ID" value="NC_025417.1"/>
</dbReference>
<dbReference type="KEGG" id="vg:22276503"/>
<feature type="compositionally biased region" description="Polar residues" evidence="1">
    <location>
        <begin position="10"/>
        <end position="22"/>
    </location>
</feature>
<proteinExistence type="predicted"/>
<dbReference type="Proteomes" id="UP000028568">
    <property type="component" value="Segment"/>
</dbReference>
<feature type="region of interest" description="Disordered" evidence="1">
    <location>
        <begin position="1"/>
        <end position="46"/>
    </location>
</feature>
<name>A0A075BE99_9CAUD</name>
<organism evidence="2 3">
    <name type="scientific">Staphylococcus phage Team1</name>
    <dbReference type="NCBI Taxonomy" id="1262512"/>
    <lineage>
        <taxon>Viruses</taxon>
        <taxon>Duplodnaviria</taxon>
        <taxon>Heunggongvirae</taxon>
        <taxon>Uroviricota</taxon>
        <taxon>Caudoviricetes</taxon>
        <taxon>Herelleviridae</taxon>
        <taxon>Twortvirinae</taxon>
        <taxon>Kayvirus</taxon>
        <taxon>Kayvirus G1</taxon>
    </lineage>
</organism>
<dbReference type="GeneID" id="22276503"/>
<evidence type="ECO:0000256" key="1">
    <source>
        <dbReference type="SAM" id="MobiDB-lite"/>
    </source>
</evidence>
<feature type="compositionally biased region" description="Basic residues" evidence="1">
    <location>
        <begin position="25"/>
        <end position="39"/>
    </location>
</feature>
<protein>
    <submittedName>
        <fullName evidence="2">Uncharacterized protein</fullName>
    </submittedName>
</protein>
<dbReference type="EMBL" id="KC012913">
    <property type="protein sequence ID" value="AFX93357.1"/>
    <property type="molecule type" value="Genomic_DNA"/>
</dbReference>
<evidence type="ECO:0000313" key="2">
    <source>
        <dbReference type="EMBL" id="AFX93357.1"/>
    </source>
</evidence>
<sequence>MANKRKTIGKMSNTRATWNINPVTKVKKDKTKYSRKNKHKGLDNYN</sequence>
<evidence type="ECO:0000313" key="3">
    <source>
        <dbReference type="Proteomes" id="UP000028568"/>
    </source>
</evidence>